<evidence type="ECO:0000313" key="2">
    <source>
        <dbReference type="EnsemblMetazoa" id="OVOC1730.1"/>
    </source>
</evidence>
<name>A0A8R1XTM1_ONCVO</name>
<dbReference type="Proteomes" id="UP000024404">
    <property type="component" value="Unassembled WGS sequence"/>
</dbReference>
<accession>A0A8R1XTM1</accession>
<evidence type="ECO:0000259" key="1">
    <source>
        <dbReference type="PROSITE" id="PS50021"/>
    </source>
</evidence>
<dbReference type="PANTHER" id="PTHR14149:SF14">
    <property type="entry name" value="CALPONIN-HOMOLOGY (CH) DOMAIN-CONTAINING PROTEIN"/>
    <property type="match status" value="1"/>
</dbReference>
<dbReference type="GO" id="GO:0005938">
    <property type="term" value="C:cell cortex"/>
    <property type="evidence" value="ECO:0007669"/>
    <property type="project" value="TreeGrafter"/>
</dbReference>
<dbReference type="InterPro" id="IPR001715">
    <property type="entry name" value="CH_dom"/>
</dbReference>
<dbReference type="GO" id="GO:1903479">
    <property type="term" value="P:mitotic actomyosin contractile ring assembly actin filament organization"/>
    <property type="evidence" value="ECO:0007669"/>
    <property type="project" value="TreeGrafter"/>
</dbReference>
<dbReference type="InterPro" id="IPR036872">
    <property type="entry name" value="CH_dom_sf"/>
</dbReference>
<sequence length="523" mass="60871">MGEIIDNSMVITTTTTTTTTTATVKQKIIQLNYHENSSDNNLLSITQPNNIYTQSVDKISCNKITSGITTLSENSQSSNNNDDLQFVELSENSQSSDNGNDIEIYQFTDKLNSSCIELMDNNSSNTIEELDEKRENERIYEYLLRLTEVRNWLKEYLHLDDIVNETELEQNLSNGVLLARLAHSFAPHIVPLSKIFDINQNRFYIDGHACYRHTDNISLWKDAIRSIHFPEVLIPDTVDIYEGRNIKTVFSLFALAKHLHRIRRGPSIRREDNVQFSPTTLNDARERLKDSDLSLFGNIDEILATIPGNLDAHMQAVIQLNNSIDNKDVLLKCLKNPDTGILYINDVFIDQYQEELCNRRKSLRMNEFLNRQQIQSVITEINHAEALKRLEYLLQIEKIPEITEINVILDDLQQDDILRNAGPLYAEELYKIRLVNMCMRIRFYVLENDEYSMYEGLKRVLFGMKTIVKRELKEAYMKTIREKYDKVGKDNVFMREELRDIVDEVNHKMIKQQQGKLIILLFI</sequence>
<protein>
    <submittedName>
        <fullName evidence="2">Calponin-homology (CH) domain-containing protein</fullName>
    </submittedName>
</protein>
<dbReference type="EMBL" id="CMVM020000052">
    <property type="status" value="NOT_ANNOTATED_CDS"/>
    <property type="molecule type" value="Genomic_DNA"/>
</dbReference>
<dbReference type="GO" id="GO:0005516">
    <property type="term" value="F:calmodulin binding"/>
    <property type="evidence" value="ECO:0007669"/>
    <property type="project" value="TreeGrafter"/>
</dbReference>
<dbReference type="GO" id="GO:0051015">
    <property type="term" value="F:actin filament binding"/>
    <property type="evidence" value="ECO:0007669"/>
    <property type="project" value="TreeGrafter"/>
</dbReference>
<dbReference type="GO" id="GO:0005096">
    <property type="term" value="F:GTPase activator activity"/>
    <property type="evidence" value="ECO:0007669"/>
    <property type="project" value="TreeGrafter"/>
</dbReference>
<dbReference type="Pfam" id="PF00307">
    <property type="entry name" value="CH"/>
    <property type="match status" value="1"/>
</dbReference>
<organism evidence="2 3">
    <name type="scientific">Onchocerca volvulus</name>
    <dbReference type="NCBI Taxonomy" id="6282"/>
    <lineage>
        <taxon>Eukaryota</taxon>
        <taxon>Metazoa</taxon>
        <taxon>Ecdysozoa</taxon>
        <taxon>Nematoda</taxon>
        <taxon>Chromadorea</taxon>
        <taxon>Rhabditida</taxon>
        <taxon>Spirurina</taxon>
        <taxon>Spiruromorpha</taxon>
        <taxon>Filarioidea</taxon>
        <taxon>Onchocercidae</taxon>
        <taxon>Onchocerca</taxon>
    </lineage>
</organism>
<dbReference type="AlphaFoldDB" id="A0A8R1XTM1"/>
<reference evidence="3" key="1">
    <citation type="submission" date="2013-10" db="EMBL/GenBank/DDBJ databases">
        <title>Genome sequencing of Onchocerca volvulus.</title>
        <authorList>
            <person name="Cotton J."/>
            <person name="Tsai J."/>
            <person name="Stanley E."/>
            <person name="Tracey A."/>
            <person name="Holroyd N."/>
            <person name="Lustigman S."/>
            <person name="Berriman M."/>
        </authorList>
    </citation>
    <scope>NUCLEOTIDE SEQUENCE</scope>
</reference>
<dbReference type="Gene3D" id="1.10.418.10">
    <property type="entry name" value="Calponin-like domain"/>
    <property type="match status" value="1"/>
</dbReference>
<dbReference type="PANTHER" id="PTHR14149">
    <property type="entry name" value="RAS GTPASE-ACTIVATING PROTEIN WITH IQ MOTIF"/>
    <property type="match status" value="1"/>
</dbReference>
<dbReference type="PROSITE" id="PS50021">
    <property type="entry name" value="CH"/>
    <property type="match status" value="1"/>
</dbReference>
<dbReference type="EnsemblMetazoa" id="OVOC1730.1">
    <property type="protein sequence ID" value="OVOC1730.1"/>
    <property type="gene ID" value="WBGene00238539"/>
</dbReference>
<keyword evidence="3" id="KW-1185">Reference proteome</keyword>
<feature type="domain" description="Calponin-homology (CH)" evidence="1">
    <location>
        <begin position="143"/>
        <end position="260"/>
    </location>
</feature>
<dbReference type="SMART" id="SM00033">
    <property type="entry name" value="CH"/>
    <property type="match status" value="1"/>
</dbReference>
<dbReference type="SUPFAM" id="SSF47576">
    <property type="entry name" value="Calponin-homology domain, CH-domain"/>
    <property type="match status" value="1"/>
</dbReference>
<proteinExistence type="predicted"/>
<evidence type="ECO:0000313" key="3">
    <source>
        <dbReference type="Proteomes" id="UP000024404"/>
    </source>
</evidence>
<reference evidence="2" key="2">
    <citation type="submission" date="2022-06" db="UniProtKB">
        <authorList>
            <consortium name="EnsemblMetazoa"/>
        </authorList>
    </citation>
    <scope>IDENTIFICATION</scope>
</reference>